<dbReference type="GO" id="GO:0005886">
    <property type="term" value="C:plasma membrane"/>
    <property type="evidence" value="ECO:0007669"/>
    <property type="project" value="TreeGrafter"/>
</dbReference>
<dbReference type="GO" id="GO:0005524">
    <property type="term" value="F:ATP binding"/>
    <property type="evidence" value="ECO:0007669"/>
    <property type="project" value="UniProtKB-UniRule"/>
</dbReference>
<dbReference type="SUPFAM" id="SSF48295">
    <property type="entry name" value="TrpR-like"/>
    <property type="match status" value="1"/>
</dbReference>
<gene>
    <name evidence="8" type="primary">dnaA</name>
    <name evidence="14" type="ORF">COY37_04550</name>
</gene>
<dbReference type="FunFam" id="3.40.50.300:FF:000150">
    <property type="entry name" value="Chromosomal replication initiator protein DnaA"/>
    <property type="match status" value="1"/>
</dbReference>
<keyword evidence="7 8" id="KW-0238">DNA-binding</keyword>
<keyword evidence="5 8" id="KW-0067">ATP-binding</keyword>
<dbReference type="InterPro" id="IPR027417">
    <property type="entry name" value="P-loop_NTPase"/>
</dbReference>
<dbReference type="Pfam" id="PF00308">
    <property type="entry name" value="Bac_DnaA"/>
    <property type="match status" value="1"/>
</dbReference>
<evidence type="ECO:0000256" key="10">
    <source>
        <dbReference type="RuleBase" id="RU000577"/>
    </source>
</evidence>
<dbReference type="InterPro" id="IPR024633">
    <property type="entry name" value="DnaA_N_dom"/>
</dbReference>
<dbReference type="RefSeq" id="WP_286679388.1">
    <property type="nucleotide sequence ID" value="NZ_MNXI01000147.1"/>
</dbReference>
<comment type="subcellular location">
    <subcellularLocation>
        <location evidence="8">Cytoplasm</location>
    </subcellularLocation>
</comment>
<dbReference type="SMART" id="SM00760">
    <property type="entry name" value="Bac_DnaA_C"/>
    <property type="match status" value="1"/>
</dbReference>
<keyword evidence="2 8" id="KW-0963">Cytoplasm</keyword>
<dbReference type="InterPro" id="IPR001957">
    <property type="entry name" value="Chromosome_initiator_DnaA"/>
</dbReference>
<dbReference type="CDD" id="cd00009">
    <property type="entry name" value="AAA"/>
    <property type="match status" value="1"/>
</dbReference>
<dbReference type="HAMAP" id="MF_00377">
    <property type="entry name" value="DnaA_bact"/>
    <property type="match status" value="1"/>
</dbReference>
<dbReference type="PANTHER" id="PTHR30050:SF2">
    <property type="entry name" value="CHROMOSOMAL REPLICATION INITIATOR PROTEIN DNAA"/>
    <property type="match status" value="1"/>
</dbReference>
<evidence type="ECO:0000256" key="4">
    <source>
        <dbReference type="ARBA" id="ARBA00022741"/>
    </source>
</evidence>
<dbReference type="Gene3D" id="3.30.300.180">
    <property type="match status" value="1"/>
</dbReference>
<dbReference type="Gene3D" id="1.10.8.60">
    <property type="match status" value="1"/>
</dbReference>
<evidence type="ECO:0000313" key="15">
    <source>
        <dbReference type="Proteomes" id="UP000230956"/>
    </source>
</evidence>
<dbReference type="GO" id="GO:0003688">
    <property type="term" value="F:DNA replication origin binding"/>
    <property type="evidence" value="ECO:0007669"/>
    <property type="project" value="UniProtKB-UniRule"/>
</dbReference>
<dbReference type="PROSITE" id="PS01008">
    <property type="entry name" value="DNAA"/>
    <property type="match status" value="1"/>
</dbReference>
<dbReference type="InterPro" id="IPR010921">
    <property type="entry name" value="Trp_repressor/repl_initiator"/>
</dbReference>
<dbReference type="GO" id="GO:0006275">
    <property type="term" value="P:regulation of DNA replication"/>
    <property type="evidence" value="ECO:0007669"/>
    <property type="project" value="UniProtKB-UniRule"/>
</dbReference>
<dbReference type="SUPFAM" id="SSF52540">
    <property type="entry name" value="P-loop containing nucleoside triphosphate hydrolases"/>
    <property type="match status" value="1"/>
</dbReference>
<feature type="binding site" evidence="8">
    <location>
        <position position="155"/>
    </location>
    <ligand>
        <name>ATP</name>
        <dbReference type="ChEBI" id="CHEBI:30616"/>
    </ligand>
</feature>
<comment type="caution">
    <text evidence="8">Lacks conserved residue(s) required for the propagation of feature annotation.</text>
</comment>
<dbReference type="NCBIfam" id="TIGR00362">
    <property type="entry name" value="DnaA"/>
    <property type="match status" value="1"/>
</dbReference>
<keyword evidence="3 8" id="KW-0235">DNA replication</keyword>
<evidence type="ECO:0000256" key="11">
    <source>
        <dbReference type="RuleBase" id="RU004227"/>
    </source>
</evidence>
<dbReference type="EMBL" id="PFNG01000107">
    <property type="protein sequence ID" value="PIZ39765.1"/>
    <property type="molecule type" value="Genomic_DNA"/>
</dbReference>
<dbReference type="FunFam" id="1.10.1750.10:FF:000002">
    <property type="entry name" value="Chromosomal replication initiator protein DnaA"/>
    <property type="match status" value="1"/>
</dbReference>
<dbReference type="Gene3D" id="3.40.50.300">
    <property type="entry name" value="P-loop containing nucleotide triphosphate hydrolases"/>
    <property type="match status" value="1"/>
</dbReference>
<reference evidence="15" key="1">
    <citation type="submission" date="2017-09" db="EMBL/GenBank/DDBJ databases">
        <title>Depth-based differentiation of microbial function through sediment-hosted aquifers and enrichment of novel symbionts in the deep terrestrial subsurface.</title>
        <authorList>
            <person name="Probst A.J."/>
            <person name="Ladd B."/>
            <person name="Jarett J.K."/>
            <person name="Geller-Mcgrath D.E."/>
            <person name="Sieber C.M.K."/>
            <person name="Emerson J.B."/>
            <person name="Anantharaman K."/>
            <person name="Thomas B.C."/>
            <person name="Malmstrom R."/>
            <person name="Stieglmeier M."/>
            <person name="Klingl A."/>
            <person name="Woyke T."/>
            <person name="Ryan C.M."/>
            <person name="Banfield J.F."/>
        </authorList>
    </citation>
    <scope>NUCLEOTIDE SEQUENCE [LARGE SCALE GENOMIC DNA]</scope>
</reference>
<evidence type="ECO:0000256" key="7">
    <source>
        <dbReference type="ARBA" id="ARBA00023125"/>
    </source>
</evidence>
<accession>A0A2M7T9D0</accession>
<feature type="binding site" evidence="8">
    <location>
        <position position="151"/>
    </location>
    <ligand>
        <name>ATP</name>
        <dbReference type="ChEBI" id="CHEBI:30616"/>
    </ligand>
</feature>
<evidence type="ECO:0000259" key="12">
    <source>
        <dbReference type="SMART" id="SM00382"/>
    </source>
</evidence>
<dbReference type="InterPro" id="IPR038454">
    <property type="entry name" value="DnaA_N_sf"/>
</dbReference>
<dbReference type="InterPro" id="IPR013317">
    <property type="entry name" value="DnaA_dom"/>
</dbReference>
<comment type="similarity">
    <text evidence="1 8 11">Belongs to the DnaA family.</text>
</comment>
<dbReference type="GO" id="GO:0008289">
    <property type="term" value="F:lipid binding"/>
    <property type="evidence" value="ECO:0007669"/>
    <property type="project" value="UniProtKB-KW"/>
</dbReference>
<dbReference type="InterPro" id="IPR013159">
    <property type="entry name" value="DnaA_C"/>
</dbReference>
<organism evidence="14 15">
    <name type="scientific">Candidatus Aquicultor secundus</name>
    <dbReference type="NCBI Taxonomy" id="1973895"/>
    <lineage>
        <taxon>Bacteria</taxon>
        <taxon>Bacillati</taxon>
        <taxon>Actinomycetota</taxon>
        <taxon>Candidatus Aquicultoria</taxon>
        <taxon>Candidatus Aquicultorales</taxon>
        <taxon>Candidatus Aquicultoraceae</taxon>
        <taxon>Candidatus Aquicultor</taxon>
    </lineage>
</organism>
<evidence type="ECO:0000256" key="5">
    <source>
        <dbReference type="ARBA" id="ARBA00022840"/>
    </source>
</evidence>
<protein>
    <recommendedName>
        <fullName evidence="8 9">Chromosomal replication initiator protein DnaA</fullName>
    </recommendedName>
</protein>
<dbReference type="PRINTS" id="PR00051">
    <property type="entry name" value="DNAA"/>
</dbReference>
<dbReference type="Pfam" id="PF08299">
    <property type="entry name" value="Bac_DnaA_C"/>
    <property type="match status" value="1"/>
</dbReference>
<evidence type="ECO:0000313" key="14">
    <source>
        <dbReference type="EMBL" id="PIZ39765.1"/>
    </source>
</evidence>
<dbReference type="InterPro" id="IPR018312">
    <property type="entry name" value="Chromosome_initiator_DnaA_CS"/>
</dbReference>
<proteinExistence type="inferred from homology"/>
<evidence type="ECO:0000256" key="3">
    <source>
        <dbReference type="ARBA" id="ARBA00022705"/>
    </source>
</evidence>
<dbReference type="GO" id="GO:0005737">
    <property type="term" value="C:cytoplasm"/>
    <property type="evidence" value="ECO:0007669"/>
    <property type="project" value="UniProtKB-SubCell"/>
</dbReference>
<feature type="domain" description="AAA+ ATPase" evidence="12">
    <location>
        <begin position="140"/>
        <end position="269"/>
    </location>
</feature>
<dbReference type="PANTHER" id="PTHR30050">
    <property type="entry name" value="CHROMOSOMAL REPLICATION INITIATOR PROTEIN DNAA"/>
    <property type="match status" value="1"/>
</dbReference>
<evidence type="ECO:0000256" key="6">
    <source>
        <dbReference type="ARBA" id="ARBA00023121"/>
    </source>
</evidence>
<dbReference type="AlphaFoldDB" id="A0A2M7T9D0"/>
<evidence type="ECO:0000256" key="2">
    <source>
        <dbReference type="ARBA" id="ARBA00022490"/>
    </source>
</evidence>
<dbReference type="NCBIfam" id="NF010686">
    <property type="entry name" value="PRK14086.1"/>
    <property type="match status" value="1"/>
</dbReference>
<feature type="domain" description="Chromosomal replication initiator DnaA C-terminal" evidence="13">
    <location>
        <begin position="353"/>
        <end position="422"/>
    </location>
</feature>
<keyword evidence="4 8" id="KW-0547">Nucleotide-binding</keyword>
<comment type="function">
    <text evidence="8 10">Plays an essential role in the initiation and regulation of chromosomal replication. ATP-DnaA binds to the origin of replication (oriC) to initiate formation of the DNA replication initiation complex once per cell cycle. Binds the DnaA box (a 9 base pair repeat at the origin) and separates the double-stranded (ds)DNA. Forms a right-handed helical filament on oriC DNA; dsDNA binds to the exterior of the filament while single-stranded (ss)DNA is stabiized in the filament's interior. The ATP-DnaA-oriC complex binds and stabilizes one strand of the AT-rich DNA unwinding element (DUE), permitting loading of DNA polymerase. After initiation quickly degrades to an ADP-DnaA complex that is not apt for DNA replication. Binds acidic phospholipids.</text>
</comment>
<dbReference type="Gene3D" id="1.10.1750.10">
    <property type="match status" value="1"/>
</dbReference>
<dbReference type="InterPro" id="IPR020591">
    <property type="entry name" value="Chromosome_initiator_DnaA-like"/>
</dbReference>
<feature type="binding site" evidence="8">
    <location>
        <position position="153"/>
    </location>
    <ligand>
        <name>ATP</name>
        <dbReference type="ChEBI" id="CHEBI:30616"/>
    </ligand>
</feature>
<evidence type="ECO:0000256" key="9">
    <source>
        <dbReference type="NCBIfam" id="TIGR00362"/>
    </source>
</evidence>
<dbReference type="CDD" id="cd06571">
    <property type="entry name" value="Bac_DnaA_C"/>
    <property type="match status" value="1"/>
</dbReference>
<dbReference type="GO" id="GO:0006270">
    <property type="term" value="P:DNA replication initiation"/>
    <property type="evidence" value="ECO:0007669"/>
    <property type="project" value="UniProtKB-UniRule"/>
</dbReference>
<dbReference type="Proteomes" id="UP000230956">
    <property type="component" value="Unassembled WGS sequence"/>
</dbReference>
<dbReference type="FunFam" id="1.10.8.60:FF:000003">
    <property type="entry name" value="Chromosomal replication initiator protein DnaA"/>
    <property type="match status" value="1"/>
</dbReference>
<evidence type="ECO:0000256" key="1">
    <source>
        <dbReference type="ARBA" id="ARBA00006583"/>
    </source>
</evidence>
<name>A0A2M7T9D0_9ACTN</name>
<sequence length="447" mass="50743">MQNQLDIIWGQALKIIKKQLNTPTYKAWFENTSPVQIEAEELIISAPNPFTKEWLETRYSSLIADALFQVLGEEIQIKVVADEAEQLSIEPENTRHKKGEMKSQPTALNPRYTFESFVIGGSNRFAHAAALAVAEVPSKAYNPLFIYGGVGLGKTHLLQAIGHYVINHHPGLKVRYVSCEKFLNDFVASIRDKDKISGFQKRYRDNDILLVDDIQFLENKEGTQEEFFHTFNTLHEANKQIVLSSDRPPKDIATLEDRLRSRFEGGLITDIQPPDLETRIAILHKKAQIEKLSVSNDVLEFIASKIQSNIRELEGALIRIIAFSSLTKAPVNITMAKDVLKDIFPNHASRPISVQTIQAEVCRYFNISKSQLVGNKRSQSVVYPRQIAMYLARELTDLSLPKIGEEFGGRDHTTVMYANTKVSKMISTQREVYNQVQELTNRIKQKT</sequence>
<keyword evidence="6 8" id="KW-0446">Lipid-binding</keyword>
<feature type="region of interest" description="Domain I, interacts with DnaA modulators" evidence="8">
    <location>
        <begin position="1"/>
        <end position="85"/>
    </location>
</feature>
<comment type="domain">
    <text evidence="8">Domain I is involved in oligomerization and binding regulators, domain II is flexibile and of varying length in different bacteria, domain III forms the AAA+ region, while domain IV binds dsDNA.</text>
</comment>
<comment type="caution">
    <text evidence="14">The sequence shown here is derived from an EMBL/GenBank/DDBJ whole genome shotgun (WGS) entry which is preliminary data.</text>
</comment>
<dbReference type="SMART" id="SM00382">
    <property type="entry name" value="AAA"/>
    <property type="match status" value="1"/>
</dbReference>
<comment type="subunit">
    <text evidence="8">Oligomerizes as a right-handed, spiral filament on DNA at oriC.</text>
</comment>
<feature type="binding site" evidence="8">
    <location>
        <position position="154"/>
    </location>
    <ligand>
        <name>ATP</name>
        <dbReference type="ChEBI" id="CHEBI:30616"/>
    </ligand>
</feature>
<evidence type="ECO:0000256" key="8">
    <source>
        <dbReference type="HAMAP-Rule" id="MF_00377"/>
    </source>
</evidence>
<dbReference type="InterPro" id="IPR003593">
    <property type="entry name" value="AAA+_ATPase"/>
</dbReference>
<dbReference type="Pfam" id="PF11638">
    <property type="entry name" value="DnaA_N"/>
    <property type="match status" value="1"/>
</dbReference>
<evidence type="ECO:0000259" key="13">
    <source>
        <dbReference type="SMART" id="SM00760"/>
    </source>
</evidence>
<feature type="region of interest" description="Domain IV, binds dsDNA" evidence="8">
    <location>
        <begin position="325"/>
        <end position="447"/>
    </location>
</feature>